<protein>
    <submittedName>
        <fullName evidence="1">Uncharacterized protein</fullName>
    </submittedName>
</protein>
<accession>A0A840E3T6</accession>
<evidence type="ECO:0000313" key="1">
    <source>
        <dbReference type="EMBL" id="MBB4079740.1"/>
    </source>
</evidence>
<organism evidence="1 2">
    <name type="scientific">Neolewinella aquimaris</name>
    <dbReference type="NCBI Taxonomy" id="1835722"/>
    <lineage>
        <taxon>Bacteria</taxon>
        <taxon>Pseudomonadati</taxon>
        <taxon>Bacteroidota</taxon>
        <taxon>Saprospiria</taxon>
        <taxon>Saprospirales</taxon>
        <taxon>Lewinellaceae</taxon>
        <taxon>Neolewinella</taxon>
    </lineage>
</organism>
<reference evidence="1 2" key="1">
    <citation type="submission" date="2020-08" db="EMBL/GenBank/DDBJ databases">
        <title>Genomic Encyclopedia of Type Strains, Phase IV (KMG-IV): sequencing the most valuable type-strain genomes for metagenomic binning, comparative biology and taxonomic classification.</title>
        <authorList>
            <person name="Goeker M."/>
        </authorList>
    </citation>
    <scope>NUCLEOTIDE SEQUENCE [LARGE SCALE GENOMIC DNA]</scope>
    <source>
        <strain evidence="1 2">DSM 105137</strain>
    </source>
</reference>
<dbReference type="AlphaFoldDB" id="A0A840E3T6"/>
<gene>
    <name evidence="1" type="ORF">GGR28_002365</name>
</gene>
<proteinExistence type="predicted"/>
<dbReference type="Proteomes" id="UP000576209">
    <property type="component" value="Unassembled WGS sequence"/>
</dbReference>
<keyword evidence="2" id="KW-1185">Reference proteome</keyword>
<dbReference type="EMBL" id="JACIFF010000005">
    <property type="protein sequence ID" value="MBB4079740.1"/>
    <property type="molecule type" value="Genomic_DNA"/>
</dbReference>
<evidence type="ECO:0000313" key="2">
    <source>
        <dbReference type="Proteomes" id="UP000576209"/>
    </source>
</evidence>
<sequence length="107" mass="11669">MKVIAGIKMVPASEGGRSRPLAGGTYTPTTMIEREGSVSHWSITLNLLEQGVDDTWYAIARFVSPHAPSELLYPENVLDLYEGPHVVGHLRVLMPAKVIEKVSVATL</sequence>
<name>A0A840E3T6_9BACT</name>
<comment type="caution">
    <text evidence="1">The sequence shown here is derived from an EMBL/GenBank/DDBJ whole genome shotgun (WGS) entry which is preliminary data.</text>
</comment>